<dbReference type="CDD" id="cd00093">
    <property type="entry name" value="HTH_XRE"/>
    <property type="match status" value="1"/>
</dbReference>
<dbReference type="GO" id="GO:0046872">
    <property type="term" value="F:metal ion binding"/>
    <property type="evidence" value="ECO:0007669"/>
    <property type="project" value="UniProtKB-KW"/>
</dbReference>
<evidence type="ECO:0000256" key="5">
    <source>
        <dbReference type="ARBA" id="ARBA00022723"/>
    </source>
</evidence>
<dbReference type="InterPro" id="IPR001387">
    <property type="entry name" value="Cro/C1-type_HTH"/>
</dbReference>
<accession>A0A087DI07</accession>
<evidence type="ECO:0000259" key="10">
    <source>
        <dbReference type="PROSITE" id="PS50943"/>
    </source>
</evidence>
<organism evidence="11 12">
    <name type="scientific">Bifidobacterium scardovii</name>
    <dbReference type="NCBI Taxonomy" id="158787"/>
    <lineage>
        <taxon>Bacteria</taxon>
        <taxon>Bacillati</taxon>
        <taxon>Actinomycetota</taxon>
        <taxon>Actinomycetes</taxon>
        <taxon>Bifidobacteriales</taxon>
        <taxon>Bifidobacteriaceae</taxon>
        <taxon>Bifidobacterium</taxon>
    </lineage>
</organism>
<gene>
    <name evidence="11" type="ORF">BSCA_0975</name>
</gene>
<keyword evidence="5" id="KW-0479">Metal-binding</keyword>
<evidence type="ECO:0000256" key="4">
    <source>
        <dbReference type="ARBA" id="ARBA00022695"/>
    </source>
</evidence>
<name>A0A087DI07_9BIFI</name>
<dbReference type="SMART" id="SM00530">
    <property type="entry name" value="HTH_XRE"/>
    <property type="match status" value="1"/>
</dbReference>
<evidence type="ECO:0000313" key="12">
    <source>
        <dbReference type="Proteomes" id="UP000029033"/>
    </source>
</evidence>
<comment type="caution">
    <text evidence="11">The sequence shown here is derived from an EMBL/GenBank/DDBJ whole genome shotgun (WGS) entry which is preliminary data.</text>
</comment>
<dbReference type="RefSeq" id="WP_081892877.1">
    <property type="nucleotide sequence ID" value="NZ_CAUPKV010000009.1"/>
</dbReference>
<keyword evidence="12" id="KW-1185">Reference proteome</keyword>
<dbReference type="Pfam" id="PF01909">
    <property type="entry name" value="NTP_transf_2"/>
    <property type="match status" value="1"/>
</dbReference>
<dbReference type="GO" id="GO:0003677">
    <property type="term" value="F:DNA binding"/>
    <property type="evidence" value="ECO:0007669"/>
    <property type="project" value="InterPro"/>
</dbReference>
<dbReference type="Gene3D" id="3.30.460.10">
    <property type="entry name" value="Beta Polymerase, domain 2"/>
    <property type="match status" value="1"/>
</dbReference>
<comment type="cofactor">
    <cofactor evidence="1">
        <name>Mg(2+)</name>
        <dbReference type="ChEBI" id="CHEBI:18420"/>
    </cofactor>
</comment>
<keyword evidence="3 11" id="KW-0808">Transferase</keyword>
<evidence type="ECO:0000256" key="6">
    <source>
        <dbReference type="ARBA" id="ARBA00022741"/>
    </source>
</evidence>
<comment type="similarity">
    <text evidence="9">Belongs to the MntA antitoxin family.</text>
</comment>
<evidence type="ECO:0000256" key="1">
    <source>
        <dbReference type="ARBA" id="ARBA00001946"/>
    </source>
</evidence>
<keyword evidence="8" id="KW-0460">Magnesium</keyword>
<dbReference type="Pfam" id="PF01381">
    <property type="entry name" value="HTH_3"/>
    <property type="match status" value="1"/>
</dbReference>
<keyword evidence="4" id="KW-0548">Nucleotidyltransferase</keyword>
<dbReference type="GO" id="GO:0005524">
    <property type="term" value="F:ATP binding"/>
    <property type="evidence" value="ECO:0007669"/>
    <property type="project" value="UniProtKB-KW"/>
</dbReference>
<reference evidence="11 12" key="1">
    <citation type="submission" date="2014-03" db="EMBL/GenBank/DDBJ databases">
        <title>Genomics of Bifidobacteria.</title>
        <authorList>
            <person name="Ventura M."/>
            <person name="Milani C."/>
            <person name="Lugli G.A."/>
        </authorList>
    </citation>
    <scope>NUCLEOTIDE SEQUENCE [LARGE SCALE GENOMIC DNA]</scope>
    <source>
        <strain evidence="11 12">LMG 21589</strain>
    </source>
</reference>
<keyword evidence="7" id="KW-0067">ATP-binding</keyword>
<dbReference type="CDD" id="cd05403">
    <property type="entry name" value="NT_KNTase_like"/>
    <property type="match status" value="1"/>
</dbReference>
<evidence type="ECO:0000256" key="2">
    <source>
        <dbReference type="ARBA" id="ARBA00022649"/>
    </source>
</evidence>
<dbReference type="STRING" id="158787.BSCA_0975"/>
<dbReference type="SUPFAM" id="SSF81301">
    <property type="entry name" value="Nucleotidyltransferase"/>
    <property type="match status" value="1"/>
</dbReference>
<evidence type="ECO:0000256" key="9">
    <source>
        <dbReference type="ARBA" id="ARBA00038276"/>
    </source>
</evidence>
<dbReference type="PROSITE" id="PS50943">
    <property type="entry name" value="HTH_CROC1"/>
    <property type="match status" value="1"/>
</dbReference>
<dbReference type="Proteomes" id="UP000029033">
    <property type="component" value="Unassembled WGS sequence"/>
</dbReference>
<dbReference type="InterPro" id="IPR043519">
    <property type="entry name" value="NT_sf"/>
</dbReference>
<dbReference type="SUPFAM" id="SSF47413">
    <property type="entry name" value="lambda repressor-like DNA-binding domains"/>
    <property type="match status" value="1"/>
</dbReference>
<evidence type="ECO:0000256" key="8">
    <source>
        <dbReference type="ARBA" id="ARBA00022842"/>
    </source>
</evidence>
<evidence type="ECO:0000256" key="3">
    <source>
        <dbReference type="ARBA" id="ARBA00022679"/>
    </source>
</evidence>
<proteinExistence type="inferred from homology"/>
<keyword evidence="2" id="KW-1277">Toxin-antitoxin system</keyword>
<dbReference type="InterPro" id="IPR052038">
    <property type="entry name" value="Type-VII_TA_antitoxin"/>
</dbReference>
<evidence type="ECO:0000313" key="11">
    <source>
        <dbReference type="EMBL" id="KFI95157.1"/>
    </source>
</evidence>
<dbReference type="GO" id="GO:0016779">
    <property type="term" value="F:nucleotidyltransferase activity"/>
    <property type="evidence" value="ECO:0007669"/>
    <property type="project" value="UniProtKB-KW"/>
</dbReference>
<dbReference type="Gene3D" id="1.10.260.40">
    <property type="entry name" value="lambda repressor-like DNA-binding domains"/>
    <property type="match status" value="1"/>
</dbReference>
<protein>
    <submittedName>
        <fullName evidence="11">Nucleotidyltransferase</fullName>
    </submittedName>
</protein>
<dbReference type="AlphaFoldDB" id="A0A087DI07"/>
<feature type="domain" description="HTH cro/C1-type" evidence="10">
    <location>
        <begin position="7"/>
        <end position="64"/>
    </location>
</feature>
<dbReference type="PANTHER" id="PTHR33571:SF12">
    <property type="entry name" value="BSL3053 PROTEIN"/>
    <property type="match status" value="1"/>
</dbReference>
<dbReference type="PANTHER" id="PTHR33571">
    <property type="entry name" value="SSL8005 PROTEIN"/>
    <property type="match status" value="1"/>
</dbReference>
<keyword evidence="6" id="KW-0547">Nucleotide-binding</keyword>
<sequence length="167" mass="18851">MKSMYELKDDRIRLGLSQKAVAEAMGTTQSALSRVESEEGNPTQALLMRYEHALEKLRPTQSVLEIVTLKLSVARLVEKYHIAEMYVFGSVARGDARPDSDVDLLYRLKPDAPRSLGSVQELMEDLEALLGRKVSLTSYDALLRSAERSRASRRFLEHIQLDMIKVA</sequence>
<dbReference type="InterPro" id="IPR010982">
    <property type="entry name" value="Lambda_DNA-bd_dom_sf"/>
</dbReference>
<dbReference type="eggNOG" id="COG1669">
    <property type="taxonomic scope" value="Bacteria"/>
</dbReference>
<dbReference type="InterPro" id="IPR002934">
    <property type="entry name" value="Polymerase_NTP_transf_dom"/>
</dbReference>
<evidence type="ECO:0000256" key="7">
    <source>
        <dbReference type="ARBA" id="ARBA00022840"/>
    </source>
</evidence>
<dbReference type="EMBL" id="JGZO01000004">
    <property type="protein sequence ID" value="KFI95157.1"/>
    <property type="molecule type" value="Genomic_DNA"/>
</dbReference>
<dbReference type="OrthoDB" id="9803128at2"/>